<proteinExistence type="predicted"/>
<organism evidence="2 3">
    <name type="scientific">Actinoplanes cyaneus</name>
    <dbReference type="NCBI Taxonomy" id="52696"/>
    <lineage>
        <taxon>Bacteria</taxon>
        <taxon>Bacillati</taxon>
        <taxon>Actinomycetota</taxon>
        <taxon>Actinomycetes</taxon>
        <taxon>Micromonosporales</taxon>
        <taxon>Micromonosporaceae</taxon>
        <taxon>Actinoplanes</taxon>
    </lineage>
</organism>
<dbReference type="Proteomes" id="UP000619479">
    <property type="component" value="Unassembled WGS sequence"/>
</dbReference>
<name>A0A919IHG4_9ACTN</name>
<comment type="caution">
    <text evidence="2">The sequence shown here is derived from an EMBL/GenBank/DDBJ whole genome shotgun (WGS) entry which is preliminary data.</text>
</comment>
<reference evidence="2" key="1">
    <citation type="submission" date="2021-01" db="EMBL/GenBank/DDBJ databases">
        <title>Whole genome shotgun sequence of Actinoplanes cyaneus NBRC 14990.</title>
        <authorList>
            <person name="Komaki H."/>
            <person name="Tamura T."/>
        </authorList>
    </citation>
    <scope>NUCLEOTIDE SEQUENCE</scope>
    <source>
        <strain evidence="2">NBRC 14990</strain>
    </source>
</reference>
<accession>A0A919IHG4</accession>
<dbReference type="AlphaFoldDB" id="A0A919IHG4"/>
<evidence type="ECO:0000256" key="1">
    <source>
        <dbReference type="SAM" id="MobiDB-lite"/>
    </source>
</evidence>
<keyword evidence="3" id="KW-1185">Reference proteome</keyword>
<evidence type="ECO:0000313" key="2">
    <source>
        <dbReference type="EMBL" id="GID65904.1"/>
    </source>
</evidence>
<gene>
    <name evidence="2" type="ORF">Acy02nite_37850</name>
</gene>
<sequence length="96" mass="9838">MVPSVTVPARGIVPVAASSASTSVVFPAPEWPTSTTLRTLPGSVTTGAVAPASPFSEVFCAMPSAPVVSGSLRVHKSHTRGCPGRKDRKPPEDAGW</sequence>
<evidence type="ECO:0000313" key="3">
    <source>
        <dbReference type="Proteomes" id="UP000619479"/>
    </source>
</evidence>
<dbReference type="EMBL" id="BOMH01000028">
    <property type="protein sequence ID" value="GID65904.1"/>
    <property type="molecule type" value="Genomic_DNA"/>
</dbReference>
<protein>
    <submittedName>
        <fullName evidence="2">Uncharacterized protein</fullName>
    </submittedName>
</protein>
<feature type="region of interest" description="Disordered" evidence="1">
    <location>
        <begin position="70"/>
        <end position="96"/>
    </location>
</feature>